<evidence type="ECO:0000259" key="10">
    <source>
        <dbReference type="Pfam" id="PF01248"/>
    </source>
</evidence>
<sequence length="120" mass="12405">MAIAKFEAPEELQKSALEAVEAARDGGKIKKGTNEATKTIERGTAKLVVIAENVEPVEIIAHLGPLCEEKGAAYIFVKEQKDLGAACGLTVGCAAVAITDAGKASELVDDVAQKAAALKN</sequence>
<name>A0A484F4E0_9EURY</name>
<reference evidence="11 12" key="1">
    <citation type="submission" date="2019-03" db="EMBL/GenBank/DDBJ databases">
        <title>Genomic Encyclopedia of Type Strains, Phase IV (KMG-IV): sequencing the most valuable type-strain genomes for metagenomic binning, comparative biology and taxonomic classification.</title>
        <authorList>
            <person name="Goeker M."/>
        </authorList>
    </citation>
    <scope>NUCLEOTIDE SEQUENCE [LARGE SCALE GENOMIC DNA]</scope>
    <source>
        <strain evidence="11 12">DSM 13328</strain>
    </source>
</reference>
<dbReference type="NCBIfam" id="TIGR03677">
    <property type="entry name" value="eL8_ribo"/>
    <property type="match status" value="1"/>
</dbReference>
<dbReference type="PRINTS" id="PR00884">
    <property type="entry name" value="RIBOSOMALHS6"/>
</dbReference>
<protein>
    <recommendedName>
        <fullName evidence="9">Large ribosomal subunit protein eL8</fullName>
    </recommendedName>
</protein>
<evidence type="ECO:0000256" key="9">
    <source>
        <dbReference type="HAMAP-Rule" id="MF_00326"/>
    </source>
</evidence>
<gene>
    <name evidence="9" type="primary">rpl7ae</name>
    <name evidence="11" type="ORF">C7391_0815</name>
</gene>
<dbReference type="GO" id="GO:0005840">
    <property type="term" value="C:ribosome"/>
    <property type="evidence" value="ECO:0007669"/>
    <property type="project" value="UniProtKB-KW"/>
</dbReference>
<dbReference type="EMBL" id="SNYS01000007">
    <property type="protein sequence ID" value="TDQ69486.1"/>
    <property type="molecule type" value="Genomic_DNA"/>
</dbReference>
<evidence type="ECO:0000313" key="11">
    <source>
        <dbReference type="EMBL" id="TDQ69486.1"/>
    </source>
</evidence>
<evidence type="ECO:0000256" key="1">
    <source>
        <dbReference type="ARBA" id="ARBA00004496"/>
    </source>
</evidence>
<keyword evidence="8 9" id="KW-0687">Ribonucleoprotein</keyword>
<dbReference type="RefSeq" id="WP_133517276.1">
    <property type="nucleotide sequence ID" value="NZ_JAHDUW010000002.1"/>
</dbReference>
<dbReference type="GO" id="GO:0005737">
    <property type="term" value="C:cytoplasm"/>
    <property type="evidence" value="ECO:0007669"/>
    <property type="project" value="UniProtKB-SubCell"/>
</dbReference>
<evidence type="ECO:0000256" key="2">
    <source>
        <dbReference type="ARBA" id="ARBA00007337"/>
    </source>
</evidence>
<dbReference type="AlphaFoldDB" id="A0A484F4E0"/>
<dbReference type="InterPro" id="IPR029064">
    <property type="entry name" value="Ribosomal_eL30-like_sf"/>
</dbReference>
<keyword evidence="4 9" id="KW-0819">tRNA processing</keyword>
<accession>A0A484F4E0</accession>
<dbReference type="Pfam" id="PF01248">
    <property type="entry name" value="Ribosomal_L7Ae"/>
    <property type="match status" value="1"/>
</dbReference>
<dbReference type="InterPro" id="IPR018492">
    <property type="entry name" value="Ribosomal_eL8/Nhp2"/>
</dbReference>
<dbReference type="FunFam" id="3.30.1330.30:FF:000020">
    <property type="entry name" value="50S ribosomal protein L7Ae"/>
    <property type="match status" value="1"/>
</dbReference>
<dbReference type="GO" id="GO:0003735">
    <property type="term" value="F:structural constituent of ribosome"/>
    <property type="evidence" value="ECO:0007669"/>
    <property type="project" value="InterPro"/>
</dbReference>
<keyword evidence="5 9" id="KW-0699">rRNA-binding</keyword>
<comment type="subunit">
    <text evidence="9">Part of the 50S ribosomal subunit. Probably part of the RNase P complex.</text>
</comment>
<evidence type="ECO:0000256" key="8">
    <source>
        <dbReference type="ARBA" id="ARBA00023274"/>
    </source>
</evidence>
<dbReference type="Proteomes" id="UP000294855">
    <property type="component" value="Unassembled WGS sequence"/>
</dbReference>
<comment type="function">
    <text evidence="9">Multifunctional RNA-binding protein that recognizes the K-turn motif in ribosomal RNA, the RNA component of RNase P, box H/ACA, box C/D and box C'/D' sRNAs.</text>
</comment>
<dbReference type="GO" id="GO:0001682">
    <property type="term" value="P:tRNA 5'-leader removal"/>
    <property type="evidence" value="ECO:0007669"/>
    <property type="project" value="UniProtKB-UniRule"/>
</dbReference>
<keyword evidence="6 9" id="KW-0694">RNA-binding</keyword>
<keyword evidence="7 9" id="KW-0689">Ribosomal protein</keyword>
<dbReference type="OrthoDB" id="25810at2157"/>
<evidence type="ECO:0000256" key="6">
    <source>
        <dbReference type="ARBA" id="ARBA00022884"/>
    </source>
</evidence>
<dbReference type="InterPro" id="IPR022481">
    <property type="entry name" value="Ribosomal_eL8_arc"/>
</dbReference>
<keyword evidence="3 9" id="KW-0963">Cytoplasm</keyword>
<evidence type="ECO:0000256" key="7">
    <source>
        <dbReference type="ARBA" id="ARBA00022980"/>
    </source>
</evidence>
<dbReference type="InterPro" id="IPR004038">
    <property type="entry name" value="Ribosomal_eL8/eL30/eS12/Gad45"/>
</dbReference>
<comment type="caution">
    <text evidence="11">The sequence shown here is derived from an EMBL/GenBank/DDBJ whole genome shotgun (WGS) entry which is preliminary data.</text>
</comment>
<evidence type="ECO:0000256" key="3">
    <source>
        <dbReference type="ARBA" id="ARBA00022490"/>
    </source>
</evidence>
<dbReference type="PRINTS" id="PR00881">
    <property type="entry name" value="L7ARS6FAMILY"/>
</dbReference>
<evidence type="ECO:0000256" key="5">
    <source>
        <dbReference type="ARBA" id="ARBA00022730"/>
    </source>
</evidence>
<dbReference type="GO" id="GO:1990904">
    <property type="term" value="C:ribonucleoprotein complex"/>
    <property type="evidence" value="ECO:0007669"/>
    <property type="project" value="UniProtKB-KW"/>
</dbReference>
<dbReference type="PANTHER" id="PTHR23105">
    <property type="entry name" value="RIBOSOMAL PROTEIN L7AE FAMILY MEMBER"/>
    <property type="match status" value="1"/>
</dbReference>
<organism evidence="11 12">
    <name type="scientific">Methanimicrococcus blatticola</name>
    <dbReference type="NCBI Taxonomy" id="91560"/>
    <lineage>
        <taxon>Archaea</taxon>
        <taxon>Methanobacteriati</taxon>
        <taxon>Methanobacteriota</taxon>
        <taxon>Stenosarchaea group</taxon>
        <taxon>Methanomicrobia</taxon>
        <taxon>Methanosarcinales</taxon>
        <taxon>Methanosarcinaceae</taxon>
        <taxon>Methanimicrococcus</taxon>
    </lineage>
</organism>
<dbReference type="SUPFAM" id="SSF55315">
    <property type="entry name" value="L30e-like"/>
    <property type="match status" value="1"/>
</dbReference>
<keyword evidence="12" id="KW-1185">Reference proteome</keyword>
<evidence type="ECO:0000313" key="12">
    <source>
        <dbReference type="Proteomes" id="UP000294855"/>
    </source>
</evidence>
<dbReference type="GO" id="GO:0006412">
    <property type="term" value="P:translation"/>
    <property type="evidence" value="ECO:0007669"/>
    <property type="project" value="UniProtKB-UniRule"/>
</dbReference>
<comment type="similarity">
    <text evidence="2 9">Belongs to the eukaryotic ribosomal protein eL8 family.</text>
</comment>
<dbReference type="InterPro" id="IPR050257">
    <property type="entry name" value="eL8/uL1-like"/>
</dbReference>
<dbReference type="Gene3D" id="3.30.1330.30">
    <property type="match status" value="1"/>
</dbReference>
<feature type="domain" description="Ribosomal protein eL8/eL30/eS12/Gadd45" evidence="10">
    <location>
        <begin position="17"/>
        <end position="107"/>
    </location>
</feature>
<dbReference type="HAMAP" id="MF_00326">
    <property type="entry name" value="Ribosomal_eL8"/>
    <property type="match status" value="1"/>
</dbReference>
<proteinExistence type="inferred from homology"/>
<dbReference type="GO" id="GO:0004526">
    <property type="term" value="F:ribonuclease P activity"/>
    <property type="evidence" value="ECO:0007669"/>
    <property type="project" value="UniProtKB-UniRule"/>
</dbReference>
<dbReference type="GO" id="GO:0019843">
    <property type="term" value="F:rRNA binding"/>
    <property type="evidence" value="ECO:0007669"/>
    <property type="project" value="UniProtKB-KW"/>
</dbReference>
<comment type="subcellular location">
    <subcellularLocation>
        <location evidence="1 9">Cytoplasm</location>
    </subcellularLocation>
</comment>
<evidence type="ECO:0000256" key="4">
    <source>
        <dbReference type="ARBA" id="ARBA00022694"/>
    </source>
</evidence>